<dbReference type="OrthoDB" id="7933465at2"/>
<feature type="region of interest" description="Disordered" evidence="1">
    <location>
        <begin position="116"/>
        <end position="139"/>
    </location>
</feature>
<dbReference type="PROSITE" id="PS51257">
    <property type="entry name" value="PROKAR_LIPOPROTEIN"/>
    <property type="match status" value="1"/>
</dbReference>
<evidence type="ECO:0000313" key="3">
    <source>
        <dbReference type="EMBL" id="ODR96417.1"/>
    </source>
</evidence>
<keyword evidence="2" id="KW-0732">Signal</keyword>
<evidence type="ECO:0000313" key="4">
    <source>
        <dbReference type="Proteomes" id="UP000094472"/>
    </source>
</evidence>
<gene>
    <name evidence="3" type="ORF">AUC69_14765</name>
</gene>
<accession>A0A1E3VS96</accession>
<proteinExistence type="predicted"/>
<evidence type="ECO:0000256" key="1">
    <source>
        <dbReference type="SAM" id="MobiDB-lite"/>
    </source>
</evidence>
<name>A0A1E3VS96_9HYPH</name>
<feature type="chain" id="PRO_5009138527" evidence="2">
    <location>
        <begin position="30"/>
        <end position="243"/>
    </location>
</feature>
<feature type="region of interest" description="Disordered" evidence="1">
    <location>
        <begin position="157"/>
        <end position="213"/>
    </location>
</feature>
<feature type="signal peptide" evidence="2">
    <location>
        <begin position="1"/>
        <end position="29"/>
    </location>
</feature>
<organism evidence="3 4">
    <name type="scientific">Methyloceanibacter superfactus</name>
    <dbReference type="NCBI Taxonomy" id="1774969"/>
    <lineage>
        <taxon>Bacteria</taxon>
        <taxon>Pseudomonadati</taxon>
        <taxon>Pseudomonadota</taxon>
        <taxon>Alphaproteobacteria</taxon>
        <taxon>Hyphomicrobiales</taxon>
        <taxon>Hyphomicrobiaceae</taxon>
        <taxon>Methyloceanibacter</taxon>
    </lineage>
</organism>
<comment type="caution">
    <text evidence="3">The sequence shown here is derived from an EMBL/GenBank/DDBJ whole genome shotgun (WGS) entry which is preliminary data.</text>
</comment>
<evidence type="ECO:0000256" key="2">
    <source>
        <dbReference type="SAM" id="SignalP"/>
    </source>
</evidence>
<feature type="compositionally biased region" description="Low complexity" evidence="1">
    <location>
        <begin position="176"/>
        <end position="186"/>
    </location>
</feature>
<dbReference type="EMBL" id="LPWF01000029">
    <property type="protein sequence ID" value="ODR96417.1"/>
    <property type="molecule type" value="Genomic_DNA"/>
</dbReference>
<sequence length="243" mass="25024">MGRRACPRPFLHAALIAGALACASSAALAADAEYCVTCKNPDQTYRCKITGVGKRPTDALKLYCVIRTAKDGNHASCKAEVASAACNGLAKVYNYEGPSLPPEVAADPRVRELKQRVDQDRRTFAEPTDKAKGEAPKTLFELGGRAVDASAKGLRGARSALGGSSDDPAPAPAKAPAPTTGSLPVAAPAPAPQPTESVSTAGRVKQAAQSTGSAVSGFARKSYNCVLSLFRHCSEEAGDGAPE</sequence>
<protein>
    <submittedName>
        <fullName evidence="3">Uncharacterized protein</fullName>
    </submittedName>
</protein>
<dbReference type="Proteomes" id="UP000094472">
    <property type="component" value="Unassembled WGS sequence"/>
</dbReference>
<reference evidence="3 4" key="1">
    <citation type="journal article" date="2016" name="Environ. Microbiol.">
        <title>New Methyloceanibacter diversity from North Sea sediments includes methanotroph containing solely the soluble methane monooxygenase.</title>
        <authorList>
            <person name="Vekeman B."/>
            <person name="Kerckhof F.M."/>
            <person name="Cremers G."/>
            <person name="de Vos P."/>
            <person name="Vandamme P."/>
            <person name="Boon N."/>
            <person name="Op den Camp H.J."/>
            <person name="Heylen K."/>
        </authorList>
    </citation>
    <scope>NUCLEOTIDE SEQUENCE [LARGE SCALE GENOMIC DNA]</scope>
    <source>
        <strain evidence="3 4">R-67175</strain>
    </source>
</reference>
<dbReference type="AlphaFoldDB" id="A0A1E3VS96"/>
<keyword evidence="4" id="KW-1185">Reference proteome</keyword>
<dbReference type="RefSeq" id="WP_069442348.1">
    <property type="nucleotide sequence ID" value="NZ_LPWF01000029.1"/>
</dbReference>
<feature type="compositionally biased region" description="Basic and acidic residues" evidence="1">
    <location>
        <begin position="116"/>
        <end position="135"/>
    </location>
</feature>